<reference evidence="2" key="2">
    <citation type="submission" date="2025-05" db="UniProtKB">
        <authorList>
            <consortium name="EnsemblMetazoa"/>
        </authorList>
    </citation>
    <scope>IDENTIFICATION</scope>
    <source>
        <strain evidence="2">Foshan</strain>
    </source>
</reference>
<keyword evidence="3" id="KW-1185">Reference proteome</keyword>
<dbReference type="RefSeq" id="XP_062709060.1">
    <property type="nucleotide sequence ID" value="XM_062853076.1"/>
</dbReference>
<dbReference type="GeneID" id="134288383"/>
<evidence type="ECO:0000256" key="1">
    <source>
        <dbReference type="SAM" id="MobiDB-lite"/>
    </source>
</evidence>
<dbReference type="EnsemblMetazoa" id="AALFPA23_010688.R15013">
    <property type="protein sequence ID" value="AALFPA23_010688.P15013"/>
    <property type="gene ID" value="AALFPA23_010688"/>
</dbReference>
<reference evidence="3" key="1">
    <citation type="journal article" date="2015" name="Proc. Natl. Acad. Sci. U.S.A.">
        <title>Genome sequence of the Asian Tiger mosquito, Aedes albopictus, reveals insights into its biology, genetics, and evolution.</title>
        <authorList>
            <person name="Chen X.G."/>
            <person name="Jiang X."/>
            <person name="Gu J."/>
            <person name="Xu M."/>
            <person name="Wu Y."/>
            <person name="Deng Y."/>
            <person name="Zhang C."/>
            <person name="Bonizzoni M."/>
            <person name="Dermauw W."/>
            <person name="Vontas J."/>
            <person name="Armbruster P."/>
            <person name="Huang X."/>
            <person name="Yang Y."/>
            <person name="Zhang H."/>
            <person name="He W."/>
            <person name="Peng H."/>
            <person name="Liu Y."/>
            <person name="Wu K."/>
            <person name="Chen J."/>
            <person name="Lirakis M."/>
            <person name="Topalis P."/>
            <person name="Van Leeuwen T."/>
            <person name="Hall A.B."/>
            <person name="Jiang X."/>
            <person name="Thorpe C."/>
            <person name="Mueller R.L."/>
            <person name="Sun C."/>
            <person name="Waterhouse R.M."/>
            <person name="Yan G."/>
            <person name="Tu Z.J."/>
            <person name="Fang X."/>
            <person name="James A.A."/>
        </authorList>
    </citation>
    <scope>NUCLEOTIDE SEQUENCE [LARGE SCALE GENOMIC DNA]</scope>
    <source>
        <strain evidence="3">Foshan</strain>
    </source>
</reference>
<accession>A0ABM1YNB3</accession>
<organism evidence="2 3">
    <name type="scientific">Aedes albopictus</name>
    <name type="common">Asian tiger mosquito</name>
    <name type="synonym">Stegomyia albopicta</name>
    <dbReference type="NCBI Taxonomy" id="7160"/>
    <lineage>
        <taxon>Eukaryota</taxon>
        <taxon>Metazoa</taxon>
        <taxon>Ecdysozoa</taxon>
        <taxon>Arthropoda</taxon>
        <taxon>Hexapoda</taxon>
        <taxon>Insecta</taxon>
        <taxon>Pterygota</taxon>
        <taxon>Neoptera</taxon>
        <taxon>Endopterygota</taxon>
        <taxon>Diptera</taxon>
        <taxon>Nematocera</taxon>
        <taxon>Culicoidea</taxon>
        <taxon>Culicidae</taxon>
        <taxon>Culicinae</taxon>
        <taxon>Aedini</taxon>
        <taxon>Aedes</taxon>
        <taxon>Stegomyia</taxon>
    </lineage>
</organism>
<evidence type="ECO:0000313" key="2">
    <source>
        <dbReference type="EnsemblMetazoa" id="AALFPA23_010688.P15013"/>
    </source>
</evidence>
<sequence>MDDKMDFVWSAQDQRQPSASTAGQDLHQYQVGQWLHSSVLGSTHRNQHTPPSIPSSPSFHPAEIQPQQHNYHHYQPAAGFNGPFTSSPLFNAQPVAQQTPPPSSTACFPLDREQFIEHQFQKMHQLLQLQYQQTMESINHQFHLFSLYWSTRQQSHNQLQSSPTIIQQQGTSYQAPHPNVVDTTAAINEQHQQQSSMEQLFVPASTTATTVYCDDCDQQKQQQTRGSKISFPVPTPDGSDEREIESAYTQQSPHAPVVLNSFHVGSFREAININQYIISIKSAIRKLKFLQHFLDRNGHRMDSVSGRASVLSDVFKWMINHGGTRIKLR</sequence>
<name>A0ABM1YNB3_AEDAL</name>
<feature type="region of interest" description="Disordered" evidence="1">
    <location>
        <begin position="41"/>
        <end position="63"/>
    </location>
</feature>
<feature type="compositionally biased region" description="Polar residues" evidence="1">
    <location>
        <begin position="11"/>
        <end position="23"/>
    </location>
</feature>
<evidence type="ECO:0000313" key="3">
    <source>
        <dbReference type="Proteomes" id="UP000069940"/>
    </source>
</evidence>
<dbReference type="Proteomes" id="UP000069940">
    <property type="component" value="Unassembled WGS sequence"/>
</dbReference>
<feature type="region of interest" description="Disordered" evidence="1">
    <location>
        <begin position="1"/>
        <end position="24"/>
    </location>
</feature>
<proteinExistence type="predicted"/>
<protein>
    <submittedName>
        <fullName evidence="2">Uncharacterized protein</fullName>
    </submittedName>
</protein>